<dbReference type="EMBL" id="JADYXP020000003">
    <property type="protein sequence ID" value="KAL0127874.1"/>
    <property type="molecule type" value="Genomic_DNA"/>
</dbReference>
<sequence length="80" mass="9053">MTPTSDVIEFVRMNAADVRWTESASMSNVIKIIPLSTRSDELQRSFHFWTLLAVPVLAYPTSRNSCFILRPDLIAVHTTS</sequence>
<dbReference type="AlphaFoldDB" id="A0AAW2GLX7"/>
<keyword evidence="2" id="KW-1185">Reference proteome</keyword>
<protein>
    <submittedName>
        <fullName evidence="1">Uncharacterized protein</fullName>
    </submittedName>
</protein>
<evidence type="ECO:0000313" key="1">
    <source>
        <dbReference type="EMBL" id="KAL0127874.1"/>
    </source>
</evidence>
<comment type="caution">
    <text evidence="1">The sequence shown here is derived from an EMBL/GenBank/DDBJ whole genome shotgun (WGS) entry which is preliminary data.</text>
</comment>
<organism evidence="1 2">
    <name type="scientific">Cardiocondyla obscurior</name>
    <dbReference type="NCBI Taxonomy" id="286306"/>
    <lineage>
        <taxon>Eukaryota</taxon>
        <taxon>Metazoa</taxon>
        <taxon>Ecdysozoa</taxon>
        <taxon>Arthropoda</taxon>
        <taxon>Hexapoda</taxon>
        <taxon>Insecta</taxon>
        <taxon>Pterygota</taxon>
        <taxon>Neoptera</taxon>
        <taxon>Endopterygota</taxon>
        <taxon>Hymenoptera</taxon>
        <taxon>Apocrita</taxon>
        <taxon>Aculeata</taxon>
        <taxon>Formicoidea</taxon>
        <taxon>Formicidae</taxon>
        <taxon>Myrmicinae</taxon>
        <taxon>Cardiocondyla</taxon>
    </lineage>
</organism>
<accession>A0AAW2GLX7</accession>
<reference evidence="1 2" key="1">
    <citation type="submission" date="2023-03" db="EMBL/GenBank/DDBJ databases">
        <title>High recombination rates correlate with genetic variation in Cardiocondyla obscurior ants.</title>
        <authorList>
            <person name="Errbii M."/>
        </authorList>
    </citation>
    <scope>NUCLEOTIDE SEQUENCE [LARGE SCALE GENOMIC DNA]</scope>
    <source>
        <strain evidence="1">Alpha-2009</strain>
        <tissue evidence="1">Whole body</tissue>
    </source>
</reference>
<gene>
    <name evidence="1" type="ORF">PUN28_003252</name>
</gene>
<name>A0AAW2GLX7_9HYME</name>
<evidence type="ECO:0000313" key="2">
    <source>
        <dbReference type="Proteomes" id="UP001430953"/>
    </source>
</evidence>
<proteinExistence type="predicted"/>
<dbReference type="Proteomes" id="UP001430953">
    <property type="component" value="Unassembled WGS sequence"/>
</dbReference>